<dbReference type="GO" id="GO:0008773">
    <property type="term" value="F:[protein-PII] uridylyltransferase activity"/>
    <property type="evidence" value="ECO:0007669"/>
    <property type="project" value="InterPro"/>
</dbReference>
<dbReference type="AlphaFoldDB" id="A0A090YHR9"/>
<dbReference type="Pfam" id="PF03445">
    <property type="entry name" value="DUF294"/>
    <property type="match status" value="1"/>
</dbReference>
<proteinExistence type="predicted"/>
<name>A0A090YHR9_PAEMA</name>
<evidence type="ECO:0000313" key="5">
    <source>
        <dbReference type="Proteomes" id="UP000029278"/>
    </source>
</evidence>
<gene>
    <name evidence="4" type="ORF">DJ90_4265</name>
</gene>
<feature type="domain" description="DUF294" evidence="3">
    <location>
        <begin position="214"/>
        <end position="356"/>
    </location>
</feature>
<dbReference type="HOGENOM" id="CLU_027866_2_0_9"/>
<feature type="region of interest" description="Disordered" evidence="1">
    <location>
        <begin position="1"/>
        <end position="28"/>
    </location>
</feature>
<sequence length="366" mass="41297">MAPMSHETAMNSGGLQAIRSASSPGSLRSARIEEQNRLHGRFASMPILEWNRAVGEMHDAVMGQACHLCEELLRQEGFGPPPSHYAFVAFGSAGRAEQTLWSDQDNGLVYGDGDDAENAAYFAAFGNKLSQILEQAGYPPCPGNVMLSNPLWRGGLSRWERQFMEWREALGWEQVRYLMIASDMRHIYGDQALSCALRKTMKRIMELDQGTERDVIAAVLRNTVRHKAALNILGQVITEAAGEHAGDFDVKYGLYIPIVNAVRYFALQYGIESSSTGERISQLYQLEAVPPRWLESCRKAFATAVKFRSIAPPKLEDGMLTGTHYLPQAMIKQKELRRELRDALGTVRLMYRTLQRQHRYAERKWL</sequence>
<reference evidence="4 5" key="1">
    <citation type="submission" date="2014-04" db="EMBL/GenBank/DDBJ databases">
        <authorList>
            <person name="Bishop-Lilly K.A."/>
            <person name="Broomall S.M."/>
            <person name="Chain P.S."/>
            <person name="Chertkov O."/>
            <person name="Coyne S.R."/>
            <person name="Daligault H.E."/>
            <person name="Davenport K.W."/>
            <person name="Erkkila T."/>
            <person name="Frey K.G."/>
            <person name="Gibbons H.S."/>
            <person name="Gu W."/>
            <person name="Jaissle J."/>
            <person name="Johnson S.L."/>
            <person name="Koroleva G.I."/>
            <person name="Ladner J.T."/>
            <person name="Lo C.-C."/>
            <person name="Minogue T.D."/>
            <person name="Munk C."/>
            <person name="Palacios G.F."/>
            <person name="Redden C.L."/>
            <person name="Rosenzweig C.N."/>
            <person name="Scholz M.B."/>
            <person name="Teshima H."/>
            <person name="Xu Y."/>
        </authorList>
    </citation>
    <scope>NUCLEOTIDE SEQUENCE [LARGE SCALE GENOMIC DNA]</scope>
    <source>
        <strain evidence="4 5">8244</strain>
    </source>
</reference>
<dbReference type="EMBL" id="JMQA01000040">
    <property type="protein sequence ID" value="KFM98363.1"/>
    <property type="molecule type" value="Genomic_DNA"/>
</dbReference>
<evidence type="ECO:0008006" key="6">
    <source>
        <dbReference type="Google" id="ProtNLM"/>
    </source>
</evidence>
<dbReference type="Pfam" id="PF10335">
    <property type="entry name" value="DUF294_C"/>
    <property type="match status" value="1"/>
</dbReference>
<dbReference type="InterPro" id="IPR005105">
    <property type="entry name" value="GlnD_Uridyltrans_N"/>
</dbReference>
<feature type="domain" description="Protein-PII uridylyltransferase N-terminal" evidence="2">
    <location>
        <begin position="49"/>
        <end position="168"/>
    </location>
</feature>
<dbReference type="SUPFAM" id="SSF81301">
    <property type="entry name" value="Nucleotidyltransferase"/>
    <property type="match status" value="1"/>
</dbReference>
<dbReference type="InterPro" id="IPR043519">
    <property type="entry name" value="NT_sf"/>
</dbReference>
<dbReference type="CDD" id="cd05401">
    <property type="entry name" value="NT_GlnE_GlnD_like"/>
    <property type="match status" value="1"/>
</dbReference>
<dbReference type="InterPro" id="IPR018821">
    <property type="entry name" value="DUF294_put_nucleoTrafse_sb-bd"/>
</dbReference>
<dbReference type="STRING" id="44252.DJ90_4265"/>
<keyword evidence="5" id="KW-1185">Reference proteome</keyword>
<protein>
    <recommendedName>
        <fullName evidence="6">Signal transduction protein</fullName>
    </recommendedName>
</protein>
<dbReference type="Proteomes" id="UP000029278">
    <property type="component" value="Unassembled WGS sequence"/>
</dbReference>
<dbReference type="Gene3D" id="3.30.460.10">
    <property type="entry name" value="Beta Polymerase, domain 2"/>
    <property type="match status" value="1"/>
</dbReference>
<evidence type="ECO:0000256" key="1">
    <source>
        <dbReference type="SAM" id="MobiDB-lite"/>
    </source>
</evidence>
<evidence type="ECO:0000313" key="4">
    <source>
        <dbReference type="EMBL" id="KFM98363.1"/>
    </source>
</evidence>
<comment type="caution">
    <text evidence="4">The sequence shown here is derived from an EMBL/GenBank/DDBJ whole genome shotgun (WGS) entry which is preliminary data.</text>
</comment>
<evidence type="ECO:0000259" key="3">
    <source>
        <dbReference type="Pfam" id="PF10335"/>
    </source>
</evidence>
<organism evidence="4 5">
    <name type="scientific">Paenibacillus macerans</name>
    <name type="common">Bacillus macerans</name>
    <dbReference type="NCBI Taxonomy" id="44252"/>
    <lineage>
        <taxon>Bacteria</taxon>
        <taxon>Bacillati</taxon>
        <taxon>Bacillota</taxon>
        <taxon>Bacilli</taxon>
        <taxon>Bacillales</taxon>
        <taxon>Paenibacillaceae</taxon>
        <taxon>Paenibacillus</taxon>
    </lineage>
</organism>
<feature type="compositionally biased region" description="Polar residues" evidence="1">
    <location>
        <begin position="8"/>
        <end position="26"/>
    </location>
</feature>
<evidence type="ECO:0000259" key="2">
    <source>
        <dbReference type="Pfam" id="PF03445"/>
    </source>
</evidence>
<dbReference type="PATRIC" id="fig|44252.3.peg.4829"/>
<accession>A0A090YHR9</accession>